<evidence type="ECO:0000256" key="1">
    <source>
        <dbReference type="SAM" id="MobiDB-lite"/>
    </source>
</evidence>
<gene>
    <name evidence="2" type="ORF">SYYSPA8_02990</name>
</gene>
<proteinExistence type="predicted"/>
<accession>A0ABQ5NSI4</accession>
<name>A0ABQ5NSI4_9ACTN</name>
<protein>
    <recommendedName>
        <fullName evidence="4">Class F sortase</fullName>
    </recommendedName>
</protein>
<sequence>MTRVPDGFHSVRAHIRRNPRRRSAKRMSGWTIAGLVAGVWLWGQVFGFGESTASTPPADHGPAASTPAGR</sequence>
<comment type="caution">
    <text evidence="2">The sequence shown here is derived from an EMBL/GenBank/DDBJ whole genome shotgun (WGS) entry which is preliminary data.</text>
</comment>
<dbReference type="RefSeq" id="WP_323445302.1">
    <property type="nucleotide sequence ID" value="NZ_BSBI01000001.1"/>
</dbReference>
<dbReference type="EMBL" id="BSBI01000001">
    <property type="protein sequence ID" value="GLF93217.1"/>
    <property type="molecule type" value="Genomic_DNA"/>
</dbReference>
<feature type="region of interest" description="Disordered" evidence="1">
    <location>
        <begin position="51"/>
        <end position="70"/>
    </location>
</feature>
<dbReference type="Proteomes" id="UP001291653">
    <property type="component" value="Unassembled WGS sequence"/>
</dbReference>
<organism evidence="2 3">
    <name type="scientific">Streptomyces yaizuensis</name>
    <dbReference type="NCBI Taxonomy" id="2989713"/>
    <lineage>
        <taxon>Bacteria</taxon>
        <taxon>Bacillati</taxon>
        <taxon>Actinomycetota</taxon>
        <taxon>Actinomycetes</taxon>
        <taxon>Kitasatosporales</taxon>
        <taxon>Streptomycetaceae</taxon>
        <taxon>Streptomyces</taxon>
    </lineage>
</organism>
<evidence type="ECO:0000313" key="2">
    <source>
        <dbReference type="EMBL" id="GLF93217.1"/>
    </source>
</evidence>
<evidence type="ECO:0008006" key="4">
    <source>
        <dbReference type="Google" id="ProtNLM"/>
    </source>
</evidence>
<evidence type="ECO:0000313" key="3">
    <source>
        <dbReference type="Proteomes" id="UP001291653"/>
    </source>
</evidence>
<keyword evidence="3" id="KW-1185">Reference proteome</keyword>
<reference evidence="2 3" key="1">
    <citation type="submission" date="2022-10" db="EMBL/GenBank/DDBJ databases">
        <title>Draft genome sequence of Streptomyces sp. YSPA8.</title>
        <authorList>
            <person name="Moriuchi R."/>
            <person name="Dohra H."/>
            <person name="Yamamura H."/>
            <person name="Kodani S."/>
        </authorList>
    </citation>
    <scope>NUCLEOTIDE SEQUENCE [LARGE SCALE GENOMIC DNA]</scope>
    <source>
        <strain evidence="2 3">YSPA8</strain>
    </source>
</reference>